<dbReference type="SUPFAM" id="SSF52499">
    <property type="entry name" value="Isochorismatase-like hydrolases"/>
    <property type="match status" value="1"/>
</dbReference>
<dbReference type="InterPro" id="IPR050272">
    <property type="entry name" value="Isochorismatase-like_hydrls"/>
</dbReference>
<dbReference type="PANTHER" id="PTHR43540">
    <property type="entry name" value="PEROXYUREIDOACRYLATE/UREIDOACRYLATE AMIDOHYDROLASE-RELATED"/>
    <property type="match status" value="1"/>
</dbReference>
<dbReference type="Pfam" id="PF00857">
    <property type="entry name" value="Isochorismatase"/>
    <property type="match status" value="1"/>
</dbReference>
<dbReference type="PANTHER" id="PTHR43540:SF9">
    <property type="entry name" value="FAMILY HYDROLASE, PUTATIVE (AFU_ORTHOLOGUE AFUA_2G08700)-RELATED"/>
    <property type="match status" value="1"/>
</dbReference>
<protein>
    <submittedName>
        <fullName evidence="4">Nicotinamidase-related amidase</fullName>
    </submittedName>
</protein>
<dbReference type="Gene3D" id="3.40.50.850">
    <property type="entry name" value="Isochorismatase-like"/>
    <property type="match status" value="1"/>
</dbReference>
<dbReference type="EMBL" id="FQZC01000004">
    <property type="protein sequence ID" value="SHJ84526.1"/>
    <property type="molecule type" value="Genomic_DNA"/>
</dbReference>
<evidence type="ECO:0000259" key="3">
    <source>
        <dbReference type="Pfam" id="PF00857"/>
    </source>
</evidence>
<evidence type="ECO:0000313" key="5">
    <source>
        <dbReference type="Proteomes" id="UP000184290"/>
    </source>
</evidence>
<feature type="compositionally biased region" description="Basic and acidic residues" evidence="2">
    <location>
        <begin position="1"/>
        <end position="13"/>
    </location>
</feature>
<evidence type="ECO:0000256" key="1">
    <source>
        <dbReference type="ARBA" id="ARBA00022801"/>
    </source>
</evidence>
<dbReference type="InterPro" id="IPR000868">
    <property type="entry name" value="Isochorismatase-like_dom"/>
</dbReference>
<feature type="domain" description="Isochorismatase-like" evidence="3">
    <location>
        <begin position="59"/>
        <end position="244"/>
    </location>
</feature>
<dbReference type="Proteomes" id="UP000184290">
    <property type="component" value="Unassembled WGS sequence"/>
</dbReference>
<evidence type="ECO:0000256" key="2">
    <source>
        <dbReference type="SAM" id="MobiDB-lite"/>
    </source>
</evidence>
<name>A0ABY1IQ78_9HYPH</name>
<organism evidence="4 5">
    <name type="scientific">Aureimonas altamirensis DSM 21988</name>
    <dbReference type="NCBI Taxonomy" id="1121026"/>
    <lineage>
        <taxon>Bacteria</taxon>
        <taxon>Pseudomonadati</taxon>
        <taxon>Pseudomonadota</taxon>
        <taxon>Alphaproteobacteria</taxon>
        <taxon>Hyphomicrobiales</taxon>
        <taxon>Aurantimonadaceae</taxon>
        <taxon>Aureimonas</taxon>
    </lineage>
</organism>
<accession>A0ABY1IQ78</accession>
<sequence length="271" mass="29027">MSHPTAKPDDMASHRLGQTPGQGWTVTGDRISTVRSASTPRPVPIQARPRTVEIDLSRTALIAVDLQNDFLHDRGWFGRAGRKGRAPTAAIDGFAAACRAEGLPIIWLNWGLPPHAGHLPASTLFRGKPQPAATGYGETPAGSDQGVLQAGSWGAALAEGLTRAPSDFEVWKQRFSGFPDTELDSLLRNLRVDTLLFCGINTDRCVFETLTDAAARGFDCILIEDLCATVSPPEIEAAVIWLVHTLHGFVATSDAVPFAHSTQPAQGNPHP</sequence>
<proteinExistence type="predicted"/>
<evidence type="ECO:0000313" key="4">
    <source>
        <dbReference type="EMBL" id="SHJ84526.1"/>
    </source>
</evidence>
<gene>
    <name evidence="4" type="ORF">SAMN02745911_3558</name>
</gene>
<reference evidence="4 5" key="1">
    <citation type="submission" date="2016-11" db="EMBL/GenBank/DDBJ databases">
        <authorList>
            <person name="Varghese N."/>
            <person name="Submissions S."/>
        </authorList>
    </citation>
    <scope>NUCLEOTIDE SEQUENCE [LARGE SCALE GENOMIC DNA]</scope>
    <source>
        <strain evidence="4 5">DSM 21988</strain>
    </source>
</reference>
<dbReference type="InterPro" id="IPR036380">
    <property type="entry name" value="Isochorismatase-like_sf"/>
</dbReference>
<dbReference type="CDD" id="cd00431">
    <property type="entry name" value="cysteine_hydrolases"/>
    <property type="match status" value="1"/>
</dbReference>
<feature type="region of interest" description="Disordered" evidence="2">
    <location>
        <begin position="1"/>
        <end position="43"/>
    </location>
</feature>
<keyword evidence="5" id="KW-1185">Reference proteome</keyword>
<comment type="caution">
    <text evidence="4">The sequence shown here is derived from an EMBL/GenBank/DDBJ whole genome shotgun (WGS) entry which is preliminary data.</text>
</comment>
<keyword evidence="1" id="KW-0378">Hydrolase</keyword>